<dbReference type="CDD" id="cd07021">
    <property type="entry name" value="Clp_protease_NfeD_like"/>
    <property type="match status" value="1"/>
</dbReference>
<dbReference type="InterPro" id="IPR052165">
    <property type="entry name" value="Membrane_assoc_protease"/>
</dbReference>
<evidence type="ECO:0000256" key="1">
    <source>
        <dbReference type="ARBA" id="ARBA00004141"/>
    </source>
</evidence>
<dbReference type="InterPro" id="IPR056738">
    <property type="entry name" value="NfeD1b_N"/>
</dbReference>
<evidence type="ECO:0000259" key="7">
    <source>
        <dbReference type="Pfam" id="PF24961"/>
    </source>
</evidence>
<dbReference type="PANTHER" id="PTHR33507">
    <property type="entry name" value="INNER MEMBRANE PROTEIN YBBJ"/>
    <property type="match status" value="1"/>
</dbReference>
<dbReference type="PANTHER" id="PTHR33507:SF3">
    <property type="entry name" value="INNER MEMBRANE PROTEIN YBBJ"/>
    <property type="match status" value="1"/>
</dbReference>
<sequence length="426" mass="44651">MWIGTSGGADPVKGENGAGNLVYIVPIENEVERGLQAFLERATEEAVDANADHIIFEIDTPGGRVDAAGQIASMMQNLEIPTTSFIINQALSAGSYLALNTDHIYMRPQATMGASGVITQDGNAADEKAQSAWLAAMRSAAESKGRDPQYAAAMADPAIDMPEYGAAEGEYLTLGPTEAVEVGYAEGIVNHREALLKELGLSNATIVETETSLAEEAARFLTNPVVIPILLSVASLGLVVELYSPGFGIAGTMGVIALILFFYGHIIAGLAGMEAIILLLIGIALIVTEFFVAGGILGLLGVGAVIGSLFMSGYDLGHMSMSIGIAFLIALIAAVILFRRIGADKGVFRHVILKDSTATEQGYVSSANRLELVGLAGVAETPLRPAGTGVFEGERLDIVSEGNFIEEGSNIKIVKVEGSRIVVRKL</sequence>
<evidence type="ECO:0000256" key="5">
    <source>
        <dbReference type="SAM" id="Phobius"/>
    </source>
</evidence>
<name>A0ABV7CSB2_9BACI</name>
<dbReference type="EMBL" id="JBHRSA010000004">
    <property type="protein sequence ID" value="MFC3039100.1"/>
    <property type="molecule type" value="Genomic_DNA"/>
</dbReference>
<dbReference type="Gene3D" id="3.90.226.10">
    <property type="entry name" value="2-enoyl-CoA Hydratase, Chain A, domain 1"/>
    <property type="match status" value="1"/>
</dbReference>
<feature type="domain" description="NfeD integral membrane" evidence="7">
    <location>
        <begin position="226"/>
        <end position="339"/>
    </location>
</feature>
<evidence type="ECO:0000313" key="9">
    <source>
        <dbReference type="EMBL" id="MFC3039100.1"/>
    </source>
</evidence>
<evidence type="ECO:0000259" key="6">
    <source>
        <dbReference type="Pfam" id="PF01957"/>
    </source>
</evidence>
<organism evidence="9 10">
    <name type="scientific">Virgibacillus xinjiangensis</name>
    <dbReference type="NCBI Taxonomy" id="393090"/>
    <lineage>
        <taxon>Bacteria</taxon>
        <taxon>Bacillati</taxon>
        <taxon>Bacillota</taxon>
        <taxon>Bacilli</taxon>
        <taxon>Bacillales</taxon>
        <taxon>Bacillaceae</taxon>
        <taxon>Virgibacillus</taxon>
    </lineage>
</organism>
<feature type="transmembrane region" description="Helical" evidence="5">
    <location>
        <begin position="246"/>
        <end position="264"/>
    </location>
</feature>
<keyword evidence="10" id="KW-1185">Reference proteome</keyword>
<dbReference type="Gene3D" id="2.40.50.140">
    <property type="entry name" value="Nucleic acid-binding proteins"/>
    <property type="match status" value="1"/>
</dbReference>
<feature type="domain" description="NfeD-like C-terminal" evidence="6">
    <location>
        <begin position="371"/>
        <end position="425"/>
    </location>
</feature>
<feature type="domain" description="NfeD1b N-terminal" evidence="8">
    <location>
        <begin position="22"/>
        <end position="208"/>
    </location>
</feature>
<dbReference type="InterPro" id="IPR002810">
    <property type="entry name" value="NfeD-like_C"/>
</dbReference>
<comment type="caution">
    <text evidence="9">The sequence shown here is derived from an EMBL/GenBank/DDBJ whole genome shotgun (WGS) entry which is preliminary data.</text>
</comment>
<feature type="transmembrane region" description="Helical" evidence="5">
    <location>
        <begin position="318"/>
        <end position="338"/>
    </location>
</feature>
<dbReference type="Proteomes" id="UP001595279">
    <property type="component" value="Unassembled WGS sequence"/>
</dbReference>
<comment type="subcellular location">
    <subcellularLocation>
        <location evidence="1">Membrane</location>
        <topology evidence="1">Multi-pass membrane protein</topology>
    </subcellularLocation>
</comment>
<dbReference type="Pfam" id="PF01957">
    <property type="entry name" value="NfeD"/>
    <property type="match status" value="1"/>
</dbReference>
<evidence type="ECO:0000256" key="4">
    <source>
        <dbReference type="ARBA" id="ARBA00023136"/>
    </source>
</evidence>
<gene>
    <name evidence="9" type="ORF">ACFOGI_02400</name>
</gene>
<evidence type="ECO:0000256" key="3">
    <source>
        <dbReference type="ARBA" id="ARBA00022989"/>
    </source>
</evidence>
<dbReference type="InterPro" id="IPR029045">
    <property type="entry name" value="ClpP/crotonase-like_dom_sf"/>
</dbReference>
<protein>
    <submittedName>
        <fullName evidence="9">Nodulation protein NfeD</fullName>
    </submittedName>
</protein>
<proteinExistence type="predicted"/>
<keyword evidence="3 5" id="KW-1133">Transmembrane helix</keyword>
<evidence type="ECO:0000313" key="10">
    <source>
        <dbReference type="Proteomes" id="UP001595279"/>
    </source>
</evidence>
<dbReference type="InterPro" id="IPR012340">
    <property type="entry name" value="NA-bd_OB-fold"/>
</dbReference>
<dbReference type="InterPro" id="IPR056739">
    <property type="entry name" value="NfeD_membrane"/>
</dbReference>
<dbReference type="RefSeq" id="WP_390268067.1">
    <property type="nucleotide sequence ID" value="NZ_JBHRSA010000004.1"/>
</dbReference>
<keyword evidence="4 5" id="KW-0472">Membrane</keyword>
<feature type="transmembrane region" description="Helical" evidence="5">
    <location>
        <begin position="276"/>
        <end position="306"/>
    </location>
</feature>
<accession>A0ABV7CSB2</accession>
<reference evidence="10" key="1">
    <citation type="journal article" date="2019" name="Int. J. Syst. Evol. Microbiol.">
        <title>The Global Catalogue of Microorganisms (GCM) 10K type strain sequencing project: providing services to taxonomists for standard genome sequencing and annotation.</title>
        <authorList>
            <consortium name="The Broad Institute Genomics Platform"/>
            <consortium name="The Broad Institute Genome Sequencing Center for Infectious Disease"/>
            <person name="Wu L."/>
            <person name="Ma J."/>
        </authorList>
    </citation>
    <scope>NUCLEOTIDE SEQUENCE [LARGE SCALE GENOMIC DNA]</scope>
    <source>
        <strain evidence="10">KCTC 13128</strain>
    </source>
</reference>
<dbReference type="Pfam" id="PF24961">
    <property type="entry name" value="NfeD_membrane"/>
    <property type="match status" value="1"/>
</dbReference>
<evidence type="ECO:0000259" key="8">
    <source>
        <dbReference type="Pfam" id="PF25145"/>
    </source>
</evidence>
<keyword evidence="2 5" id="KW-0812">Transmembrane</keyword>
<dbReference type="SUPFAM" id="SSF52096">
    <property type="entry name" value="ClpP/crotonase"/>
    <property type="match status" value="1"/>
</dbReference>
<dbReference type="Pfam" id="PF25145">
    <property type="entry name" value="NfeD1b_N"/>
    <property type="match status" value="1"/>
</dbReference>
<evidence type="ECO:0000256" key="2">
    <source>
        <dbReference type="ARBA" id="ARBA00022692"/>
    </source>
</evidence>
<feature type="transmembrane region" description="Helical" evidence="5">
    <location>
        <begin position="220"/>
        <end position="240"/>
    </location>
</feature>